<proteinExistence type="inferred from homology"/>
<keyword evidence="10" id="KW-0539">Nucleus</keyword>
<evidence type="ECO:0000256" key="10">
    <source>
        <dbReference type="ARBA" id="ARBA00023242"/>
    </source>
</evidence>
<keyword evidence="7" id="KW-0175">Coiled coil</keyword>
<keyword evidence="4 12" id="KW-0863">Zinc-finger</keyword>
<evidence type="ECO:0000259" key="13">
    <source>
        <dbReference type="PROSITE" id="PS50950"/>
    </source>
</evidence>
<evidence type="ECO:0000256" key="7">
    <source>
        <dbReference type="ARBA" id="ARBA00023054"/>
    </source>
</evidence>
<keyword evidence="15" id="KW-1185">Reference proteome</keyword>
<keyword evidence="8 12" id="KW-0238">DNA-binding</keyword>
<evidence type="ECO:0000256" key="3">
    <source>
        <dbReference type="ARBA" id="ARBA00022723"/>
    </source>
</evidence>
<evidence type="ECO:0000256" key="4">
    <source>
        <dbReference type="ARBA" id="ARBA00022771"/>
    </source>
</evidence>
<evidence type="ECO:0000256" key="1">
    <source>
        <dbReference type="ARBA" id="ARBA00004642"/>
    </source>
</evidence>
<evidence type="ECO:0000256" key="6">
    <source>
        <dbReference type="ARBA" id="ARBA00023015"/>
    </source>
</evidence>
<sequence>MVNSCCAYKCKTRHVKGGSISFHVFPSDGLLRKKWAIATKRENFVPTKRKTLVKNAVPSIFDFPQRLQRKVCTTNTRRLNKDEINVQDTAKRMRFSSTSETSVKRAKLEESSTSSLMYGQLPIVTETISVNQTAYKKTSPVVKRMENLKCRLCLDDLQENESVTLEEFGLNMLKTLLPQVDLRISTEPKICDKCIKLLVVCYEFKTMILENNVKEEKVFTLEKDEQLCRLCGKEIFEECENLTEWKEMADKCVPELDIFSSKNVTSCKKCMDNLTNLNMFLDKVIAVQANIKTDFVVKREPVNLDNLFAFLNSPNNEHKNIKPKEELKR</sequence>
<evidence type="ECO:0000256" key="11">
    <source>
        <dbReference type="ARBA" id="ARBA00023306"/>
    </source>
</evidence>
<evidence type="ECO:0000256" key="12">
    <source>
        <dbReference type="PROSITE-ProRule" id="PRU00309"/>
    </source>
</evidence>
<feature type="domain" description="THAP-type" evidence="13">
    <location>
        <begin position="1"/>
        <end position="104"/>
    </location>
</feature>
<dbReference type="Proteomes" id="UP001162164">
    <property type="component" value="Unassembled WGS sequence"/>
</dbReference>
<dbReference type="InterPro" id="IPR012934">
    <property type="entry name" value="Znf_AD"/>
</dbReference>
<dbReference type="InterPro" id="IPR026516">
    <property type="entry name" value="THAP1/10"/>
</dbReference>
<evidence type="ECO:0000313" key="15">
    <source>
        <dbReference type="Proteomes" id="UP001162164"/>
    </source>
</evidence>
<comment type="similarity">
    <text evidence="2">Belongs to the THAP1 family.</text>
</comment>
<protein>
    <recommendedName>
        <fullName evidence="13">THAP-type domain-containing protein</fullName>
    </recommendedName>
</protein>
<dbReference type="PROSITE" id="PS50950">
    <property type="entry name" value="ZF_THAP"/>
    <property type="match status" value="1"/>
</dbReference>
<dbReference type="SUPFAM" id="SSF57716">
    <property type="entry name" value="Glucocorticoid receptor-like (DNA-binding domain)"/>
    <property type="match status" value="1"/>
</dbReference>
<dbReference type="PANTHER" id="PTHR46600">
    <property type="entry name" value="THAP DOMAIN-CONTAINING"/>
    <property type="match status" value="1"/>
</dbReference>
<evidence type="ECO:0000256" key="2">
    <source>
        <dbReference type="ARBA" id="ARBA00006177"/>
    </source>
</evidence>
<comment type="caution">
    <text evidence="14">The sequence shown here is derived from an EMBL/GenBank/DDBJ whole genome shotgun (WGS) entry which is preliminary data.</text>
</comment>
<reference evidence="14" key="1">
    <citation type="journal article" date="2023" name="Insect Mol. Biol.">
        <title>Genome sequencing provides insights into the evolution of gene families encoding plant cell wall-degrading enzymes in longhorned beetles.</title>
        <authorList>
            <person name="Shin N.R."/>
            <person name="Okamura Y."/>
            <person name="Kirsch R."/>
            <person name="Pauchet Y."/>
        </authorList>
    </citation>
    <scope>NUCLEOTIDE SEQUENCE</scope>
    <source>
        <strain evidence="14">MMC_N1</strain>
    </source>
</reference>
<evidence type="ECO:0000313" key="14">
    <source>
        <dbReference type="EMBL" id="KAJ8970068.1"/>
    </source>
</evidence>
<keyword evidence="5" id="KW-0862">Zinc</keyword>
<keyword evidence="9" id="KW-0804">Transcription</keyword>
<keyword evidence="3" id="KW-0479">Metal-binding</keyword>
<keyword evidence="11" id="KW-0131">Cell cycle</keyword>
<evidence type="ECO:0000256" key="9">
    <source>
        <dbReference type="ARBA" id="ARBA00023163"/>
    </source>
</evidence>
<gene>
    <name evidence="14" type="ORF">NQ317_008241</name>
</gene>
<comment type="subcellular location">
    <subcellularLocation>
        <location evidence="1">Nucleus</location>
        <location evidence="1">Nucleoplasm</location>
    </subcellularLocation>
</comment>
<evidence type="ECO:0000256" key="5">
    <source>
        <dbReference type="ARBA" id="ARBA00022833"/>
    </source>
</evidence>
<dbReference type="Pfam" id="PF05485">
    <property type="entry name" value="THAP"/>
    <property type="match status" value="1"/>
</dbReference>
<accession>A0ABQ9IZQ9</accession>
<evidence type="ECO:0000256" key="8">
    <source>
        <dbReference type="ARBA" id="ARBA00023125"/>
    </source>
</evidence>
<organism evidence="14 15">
    <name type="scientific">Molorchus minor</name>
    <dbReference type="NCBI Taxonomy" id="1323400"/>
    <lineage>
        <taxon>Eukaryota</taxon>
        <taxon>Metazoa</taxon>
        <taxon>Ecdysozoa</taxon>
        <taxon>Arthropoda</taxon>
        <taxon>Hexapoda</taxon>
        <taxon>Insecta</taxon>
        <taxon>Pterygota</taxon>
        <taxon>Neoptera</taxon>
        <taxon>Endopterygota</taxon>
        <taxon>Coleoptera</taxon>
        <taxon>Polyphaga</taxon>
        <taxon>Cucujiformia</taxon>
        <taxon>Chrysomeloidea</taxon>
        <taxon>Cerambycidae</taxon>
        <taxon>Lamiinae</taxon>
        <taxon>Monochamini</taxon>
        <taxon>Molorchus</taxon>
    </lineage>
</organism>
<name>A0ABQ9IZQ9_9CUCU</name>
<keyword evidence="6" id="KW-0805">Transcription regulation</keyword>
<dbReference type="EMBL" id="JAPWTJ010001679">
    <property type="protein sequence ID" value="KAJ8970068.1"/>
    <property type="molecule type" value="Genomic_DNA"/>
</dbReference>
<dbReference type="PANTHER" id="PTHR46600:SF1">
    <property type="entry name" value="THAP DOMAIN-CONTAINING PROTEIN 1"/>
    <property type="match status" value="1"/>
</dbReference>
<dbReference type="SMART" id="SM00980">
    <property type="entry name" value="THAP"/>
    <property type="match status" value="1"/>
</dbReference>
<dbReference type="InterPro" id="IPR006612">
    <property type="entry name" value="THAP_Znf"/>
</dbReference>
<dbReference type="SMART" id="SM00868">
    <property type="entry name" value="zf-AD"/>
    <property type="match status" value="2"/>
</dbReference>